<dbReference type="InterPro" id="IPR057332">
    <property type="entry name" value="SBNO_a/b_dom"/>
</dbReference>
<dbReference type="InterPro" id="IPR026741">
    <property type="entry name" value="SNO"/>
</dbReference>
<dbReference type="GO" id="GO:0005634">
    <property type="term" value="C:nucleus"/>
    <property type="evidence" value="ECO:0007669"/>
    <property type="project" value="TreeGrafter"/>
</dbReference>
<feature type="compositionally biased region" description="Acidic residues" evidence="2">
    <location>
        <begin position="267"/>
        <end position="278"/>
    </location>
</feature>
<organism evidence="5 6">
    <name type="scientific">Acrobeloides nanus</name>
    <dbReference type="NCBI Taxonomy" id="290746"/>
    <lineage>
        <taxon>Eukaryota</taxon>
        <taxon>Metazoa</taxon>
        <taxon>Ecdysozoa</taxon>
        <taxon>Nematoda</taxon>
        <taxon>Chromadorea</taxon>
        <taxon>Rhabditida</taxon>
        <taxon>Tylenchina</taxon>
        <taxon>Cephalobomorpha</taxon>
        <taxon>Cephaloboidea</taxon>
        <taxon>Cephalobidae</taxon>
        <taxon>Acrobeloides</taxon>
    </lineage>
</organism>
<accession>A0A914DFZ9</accession>
<comment type="similarity">
    <text evidence="1">Belongs to the SBNO family.</text>
</comment>
<dbReference type="GO" id="GO:0006355">
    <property type="term" value="P:regulation of DNA-templated transcription"/>
    <property type="evidence" value="ECO:0007669"/>
    <property type="project" value="InterPro"/>
</dbReference>
<evidence type="ECO:0000259" key="4">
    <source>
        <dbReference type="Pfam" id="PF25373"/>
    </source>
</evidence>
<dbReference type="GO" id="GO:0031490">
    <property type="term" value="F:chromatin DNA binding"/>
    <property type="evidence" value="ECO:0007669"/>
    <property type="project" value="TreeGrafter"/>
</dbReference>
<dbReference type="SUPFAM" id="SSF52540">
    <property type="entry name" value="P-loop containing nucleoside triphosphate hydrolases"/>
    <property type="match status" value="1"/>
</dbReference>
<dbReference type="InterPro" id="IPR027417">
    <property type="entry name" value="P-loop_NTPase"/>
</dbReference>
<evidence type="ECO:0000313" key="5">
    <source>
        <dbReference type="Proteomes" id="UP000887540"/>
    </source>
</evidence>
<feature type="domain" description="Strawberry notch helicase C" evidence="3">
    <location>
        <begin position="423"/>
        <end position="701"/>
    </location>
</feature>
<feature type="compositionally biased region" description="Basic residues" evidence="2">
    <location>
        <begin position="339"/>
        <end position="349"/>
    </location>
</feature>
<keyword evidence="5" id="KW-1185">Reference proteome</keyword>
<reference evidence="6" key="1">
    <citation type="submission" date="2022-11" db="UniProtKB">
        <authorList>
            <consortium name="WormBaseParasite"/>
        </authorList>
    </citation>
    <scope>IDENTIFICATION</scope>
</reference>
<dbReference type="InterPro" id="IPR026937">
    <property type="entry name" value="SBNO_Helicase_C_dom"/>
</dbReference>
<feature type="region of interest" description="Disordered" evidence="2">
    <location>
        <begin position="338"/>
        <end position="358"/>
    </location>
</feature>
<feature type="region of interest" description="Disordered" evidence="2">
    <location>
        <begin position="204"/>
        <end position="278"/>
    </location>
</feature>
<protein>
    <submittedName>
        <fullName evidence="6">Strawberry notch helicase C domain-containing protein</fullName>
    </submittedName>
</protein>
<sequence length="941" mass="106514">MNFLNINKTWQLFSYWTGPFIIWGASFSVEEVPLSTEFIKLYDDSVKFWIECKRQFQYALKLLNVQQKKLSQNVWAQFWAAHQRFFKYLCIGAKVDATVRIAQEAIRQKKCVVIGLQSTGESQTIEAMDNMDGDLMDFVSTTKAVLYNLIDKHFPTGDSNSGSGDALKDLDRVFSIGEGGSSSSRKRRHEDDYYGFSLKKLKQMGYDPSSASNSAKNSDNEEDDKNTESENSSNEDDETDDEDNEESSDESNADEEKDELMNTLLAEIEEEESLEEDIDVPNEDIENADISDGPSQEDMDGVEINPFCMDFGRGHDPWARQQTIVVERQKEQQVEIKIKEKKNKKKKKTKDQSLTDFMKKERAEMAEKREETTQNADEFIKSTRFIENSTPFVSRDDITEHLTLIKAELLTAVEKLGPSLPPNTLDQLIDRLGGPENVAEMTGRRGRVVVSKNGDVEYQLRNSNSEVSVEMMNMEEKDKFMRGDKLVAIISEAASSGISLQADKRAPNKRKRVHITLELPWSADKAVQQFGRTHRSNQAHAPEYLFLISELSGEKRFASTVAKRLASLGALTHGDRRATDSRDLSQFNIDTKYGRMALDAMLHTIIGVGTPVSVQPPSDYKGGDFFQDMRKYLEGVGMLIKLPNGSYIIEKENTQITKFLNRILGLPVHAQNSLFQYFNDIISALIAEAKQDGTYDQGIMDLGVGGDRVQEHESKEFMGVANGIPFKVNLHKIGVERGVSWEEALSIYEKHKGEKDGFYIHTNPRSKRTMIALIHGVGKNLQPGAEATMYCIIRPNTGRSPKLGNFADLSHRFRPSTLEQAEKAWKEQFTGMDNMCMHKFLFGICRADSAHNFCEVGRRKRNYFVLSGSVLTIWPFVEEALNKGRPMARTSGSRMQVVRIRTESGQKIVGILVLADYVQRLVEILQSKCHGINVDNFLKQK</sequence>
<name>A0A914DFZ9_9BILA</name>
<evidence type="ECO:0000259" key="3">
    <source>
        <dbReference type="Pfam" id="PF13871"/>
    </source>
</evidence>
<feature type="compositionally biased region" description="Acidic residues" evidence="2">
    <location>
        <begin position="233"/>
        <end position="258"/>
    </location>
</feature>
<dbReference type="Pfam" id="PF13871">
    <property type="entry name" value="Helicase_C_4"/>
    <property type="match status" value="1"/>
</dbReference>
<dbReference type="AlphaFoldDB" id="A0A914DFZ9"/>
<dbReference type="Pfam" id="PF25373">
    <property type="entry name" value="SBNO"/>
    <property type="match status" value="1"/>
</dbReference>
<dbReference type="PANTHER" id="PTHR12706:SF30">
    <property type="entry name" value="PROTEIN STRAWBERRY NOTCH-RELATED"/>
    <property type="match status" value="1"/>
</dbReference>
<feature type="domain" description="SBNO alpha/beta" evidence="4">
    <location>
        <begin position="739"/>
        <end position="859"/>
    </location>
</feature>
<evidence type="ECO:0000256" key="1">
    <source>
        <dbReference type="ARBA" id="ARBA00006992"/>
    </source>
</evidence>
<dbReference type="Proteomes" id="UP000887540">
    <property type="component" value="Unplaced"/>
</dbReference>
<dbReference type="PANTHER" id="PTHR12706">
    <property type="entry name" value="STRAWBERRY NOTCH-RELATED"/>
    <property type="match status" value="1"/>
</dbReference>
<proteinExistence type="inferred from homology"/>
<evidence type="ECO:0000256" key="2">
    <source>
        <dbReference type="SAM" id="MobiDB-lite"/>
    </source>
</evidence>
<dbReference type="GO" id="GO:0042393">
    <property type="term" value="F:histone binding"/>
    <property type="evidence" value="ECO:0007669"/>
    <property type="project" value="TreeGrafter"/>
</dbReference>
<evidence type="ECO:0000313" key="6">
    <source>
        <dbReference type="WBParaSite" id="ACRNAN_scaffold2386.g13447.t1"/>
    </source>
</evidence>
<dbReference type="WBParaSite" id="ACRNAN_scaffold2386.g13447.t1">
    <property type="protein sequence ID" value="ACRNAN_scaffold2386.g13447.t1"/>
    <property type="gene ID" value="ACRNAN_scaffold2386.g13447"/>
</dbReference>